<gene>
    <name evidence="1" type="primary">UNC80_2</name>
    <name evidence="1" type="ORF">KIN20_023507</name>
</gene>
<name>A0AAD5QVF4_PARTN</name>
<organism evidence="1 2">
    <name type="scientific">Parelaphostrongylus tenuis</name>
    <name type="common">Meningeal worm</name>
    <dbReference type="NCBI Taxonomy" id="148309"/>
    <lineage>
        <taxon>Eukaryota</taxon>
        <taxon>Metazoa</taxon>
        <taxon>Ecdysozoa</taxon>
        <taxon>Nematoda</taxon>
        <taxon>Chromadorea</taxon>
        <taxon>Rhabditida</taxon>
        <taxon>Rhabditina</taxon>
        <taxon>Rhabditomorpha</taxon>
        <taxon>Strongyloidea</taxon>
        <taxon>Metastrongylidae</taxon>
        <taxon>Parelaphostrongylus</taxon>
    </lineage>
</organism>
<accession>A0AAD5QVF4</accession>
<sequence length="101" mass="11738">MRSLSGFGMWKSIRRKSRHISQDAESDHERSVVEMADIHGVDDPSTPHRTPVRRLTEAFVLPLHETIDANRQRYVSFSTPMKNHGKSDEDLFQITERHQLV</sequence>
<keyword evidence="2" id="KW-1185">Reference proteome</keyword>
<evidence type="ECO:0000313" key="1">
    <source>
        <dbReference type="EMBL" id="KAJ1363610.1"/>
    </source>
</evidence>
<dbReference type="EMBL" id="JAHQIW010004773">
    <property type="protein sequence ID" value="KAJ1363610.1"/>
    <property type="molecule type" value="Genomic_DNA"/>
</dbReference>
<protein>
    <submittedName>
        <fullName evidence="1">Protein unc-80</fullName>
    </submittedName>
</protein>
<dbReference type="AlphaFoldDB" id="A0AAD5QVF4"/>
<evidence type="ECO:0000313" key="2">
    <source>
        <dbReference type="Proteomes" id="UP001196413"/>
    </source>
</evidence>
<comment type="caution">
    <text evidence="1">The sequence shown here is derived from an EMBL/GenBank/DDBJ whole genome shotgun (WGS) entry which is preliminary data.</text>
</comment>
<dbReference type="Proteomes" id="UP001196413">
    <property type="component" value="Unassembled WGS sequence"/>
</dbReference>
<reference evidence="1" key="1">
    <citation type="submission" date="2021-06" db="EMBL/GenBank/DDBJ databases">
        <title>Parelaphostrongylus tenuis whole genome reference sequence.</title>
        <authorList>
            <person name="Garwood T.J."/>
            <person name="Larsen P.A."/>
            <person name="Fountain-Jones N.M."/>
            <person name="Garbe J.R."/>
            <person name="Macchietto M.G."/>
            <person name="Kania S.A."/>
            <person name="Gerhold R.W."/>
            <person name="Richards J.E."/>
            <person name="Wolf T.M."/>
        </authorList>
    </citation>
    <scope>NUCLEOTIDE SEQUENCE</scope>
    <source>
        <strain evidence="1">MNPRO001-30</strain>
        <tissue evidence="1">Meninges</tissue>
    </source>
</reference>
<proteinExistence type="predicted"/>